<reference evidence="2 3" key="1">
    <citation type="submission" date="2018-03" db="EMBL/GenBank/DDBJ databases">
        <title>Draft genome sequence of Rohu Carp (Labeo rohita).</title>
        <authorList>
            <person name="Das P."/>
            <person name="Kushwaha B."/>
            <person name="Joshi C.G."/>
            <person name="Kumar D."/>
            <person name="Nagpure N.S."/>
            <person name="Sahoo L."/>
            <person name="Das S.P."/>
            <person name="Bit A."/>
            <person name="Patnaik S."/>
            <person name="Meher P.K."/>
            <person name="Jayasankar P."/>
            <person name="Koringa P.G."/>
            <person name="Patel N.V."/>
            <person name="Hinsu A.T."/>
            <person name="Kumar R."/>
            <person name="Pandey M."/>
            <person name="Agarwal S."/>
            <person name="Srivastava S."/>
            <person name="Singh M."/>
            <person name="Iquebal M.A."/>
            <person name="Jaiswal S."/>
            <person name="Angadi U.B."/>
            <person name="Kumar N."/>
            <person name="Raza M."/>
            <person name="Shah T.M."/>
            <person name="Rai A."/>
            <person name="Jena J.K."/>
        </authorList>
    </citation>
    <scope>NUCLEOTIDE SEQUENCE [LARGE SCALE GENOMIC DNA]</scope>
    <source>
        <strain evidence="2">DASCIFA01</strain>
        <tissue evidence="2">Testis</tissue>
    </source>
</reference>
<feature type="domain" description="C-type lectin" evidence="1">
    <location>
        <begin position="889"/>
        <end position="1007"/>
    </location>
</feature>
<dbReference type="EMBL" id="QBIY01012712">
    <property type="protein sequence ID" value="RXN18580.1"/>
    <property type="molecule type" value="Genomic_DNA"/>
</dbReference>
<dbReference type="InterPro" id="IPR016186">
    <property type="entry name" value="C-type_lectin-like/link_sf"/>
</dbReference>
<proteinExistence type="predicted"/>
<organism evidence="2 3">
    <name type="scientific">Labeo rohita</name>
    <name type="common">Indian major carp</name>
    <name type="synonym">Cyprinus rohita</name>
    <dbReference type="NCBI Taxonomy" id="84645"/>
    <lineage>
        <taxon>Eukaryota</taxon>
        <taxon>Metazoa</taxon>
        <taxon>Chordata</taxon>
        <taxon>Craniata</taxon>
        <taxon>Vertebrata</taxon>
        <taxon>Euteleostomi</taxon>
        <taxon>Actinopterygii</taxon>
        <taxon>Neopterygii</taxon>
        <taxon>Teleostei</taxon>
        <taxon>Ostariophysi</taxon>
        <taxon>Cypriniformes</taxon>
        <taxon>Cyprinidae</taxon>
        <taxon>Labeoninae</taxon>
        <taxon>Labeonini</taxon>
        <taxon>Labeo</taxon>
    </lineage>
</organism>
<dbReference type="AlphaFoldDB" id="A0A498MEJ7"/>
<comment type="caution">
    <text evidence="2">The sequence shown here is derived from an EMBL/GenBank/DDBJ whole genome shotgun (WGS) entry which is preliminary data.</text>
</comment>
<feature type="domain" description="C-type lectin" evidence="1">
    <location>
        <begin position="1002"/>
        <end position="1117"/>
    </location>
</feature>
<feature type="domain" description="C-type lectin" evidence="1">
    <location>
        <begin position="430"/>
        <end position="517"/>
    </location>
</feature>
<dbReference type="Gene3D" id="3.10.100.10">
    <property type="entry name" value="Mannose-Binding Protein A, subunit A"/>
    <property type="match status" value="8"/>
</dbReference>
<dbReference type="SMART" id="SM00034">
    <property type="entry name" value="CLECT"/>
    <property type="match status" value="7"/>
</dbReference>
<dbReference type="Proteomes" id="UP000290572">
    <property type="component" value="Unassembled WGS sequence"/>
</dbReference>
<accession>A0A498MEJ7</accession>
<name>A0A498MEJ7_LABRO</name>
<gene>
    <name evidence="2" type="ORF">ROHU_007722</name>
</gene>
<feature type="domain" description="C-type lectin" evidence="1">
    <location>
        <begin position="602"/>
        <end position="710"/>
    </location>
</feature>
<dbReference type="PROSITE" id="PS50041">
    <property type="entry name" value="C_TYPE_LECTIN_2"/>
    <property type="match status" value="8"/>
</dbReference>
<feature type="domain" description="C-type lectin" evidence="1">
    <location>
        <begin position="142"/>
        <end position="257"/>
    </location>
</feature>
<protein>
    <submittedName>
        <fullName evidence="2">Macrophage mannose receptor 1-like protein</fullName>
    </submittedName>
</protein>
<evidence type="ECO:0000313" key="3">
    <source>
        <dbReference type="Proteomes" id="UP000290572"/>
    </source>
</evidence>
<feature type="domain" description="C-type lectin" evidence="1">
    <location>
        <begin position="1"/>
        <end position="62"/>
    </location>
</feature>
<dbReference type="InterPro" id="IPR001304">
    <property type="entry name" value="C-type_lectin-like"/>
</dbReference>
<dbReference type="InterPro" id="IPR016187">
    <property type="entry name" value="CTDL_fold"/>
</dbReference>
<dbReference type="Pfam" id="PF00059">
    <property type="entry name" value="Lectin_C"/>
    <property type="match status" value="7"/>
</dbReference>
<evidence type="ECO:0000313" key="2">
    <source>
        <dbReference type="EMBL" id="RXN18580.1"/>
    </source>
</evidence>
<dbReference type="PANTHER" id="PTHR45784:SF3">
    <property type="entry name" value="C-TYPE LECTIN DOMAIN FAMILY 4 MEMBER K-LIKE-RELATED"/>
    <property type="match status" value="1"/>
</dbReference>
<dbReference type="CDD" id="cd03602">
    <property type="entry name" value="CLECT_1"/>
    <property type="match status" value="2"/>
</dbReference>
<evidence type="ECO:0000259" key="1">
    <source>
        <dbReference type="PROSITE" id="PS50041"/>
    </source>
</evidence>
<dbReference type="PANTHER" id="PTHR45784">
    <property type="entry name" value="C-TYPE LECTIN DOMAIN FAMILY 20 MEMBER A-RELATED"/>
    <property type="match status" value="1"/>
</dbReference>
<keyword evidence="3" id="KW-1185">Reference proteome</keyword>
<feature type="domain" description="C-type lectin" evidence="1">
    <location>
        <begin position="308"/>
        <end position="420"/>
    </location>
</feature>
<sequence>MSSGVWQWALADSRFYKDGEMNYRNWAAYEPDEGVNQDCVIMTSSGEFQNVICLELYSFICYNAGAAIKRQILRLEVKSGLNVNDPDVKKTILAEIQKNLLKLGATNITKLEWRAAADGTVFQKNERETRLLSLTLSDSEASEQQEYVLIQESMSWENAQTYCRTNHTDLATVQSNENWTRLQEAADEKAHSSFAWIGLYRNINNWCWSYEEESLVFQSWGSGYPVNDAYGKDCVGMYYDRTWFNYLCTDLYYFVCYNESTNATQKMVLFNTQKTWLDAQTFCREHYTDLATIRTLTGILSKASCVPYKFILIKELKSWTESQSYCREKHIDLATVQSDEDRAKLKEAANAANFQSFAWIGFYNGVYTWRWSYQNTAISFAKWAYLEPNTPRTQEACAFVNNNKLWSDTSCTEEKYFFCQTDKRQIPDKFKYIQTSMKWREAQLYCRTLYIDLATIADDSENTALATIITENSGLDAWIGLSKNLWLWSDQTNVSWSTVTWQSGQPDNVNRNEECATEDRKIQTVRVTVKSSGYLDQSAVMKAIENKLLTSRHPCFMAQVSYQFNDYVSEETCEDEMMQHKIQLVVLLAGILSKASCVLYQFILIEELMTWAEAQSYCREKYTALATVQSDEDRAKLKEAANAVNFQSVAWIGYYRDVWRWSYQNMMIGYTRWDSSEPDLFNTNKSCVFVSRNGLWADTYCSEVRYFFCRTEKDKLQDRFKYIETSMNWQDAQTYCRSNYVDLASVIDDTENQFLADKLLEKHDWNAWIGLFRYVRQWLWSDHARALWSNVKWLMGQPDNVNGTEDCASARTDGQLADDNCSTPLPFYCRENTKMHRVRVAVTSDGYLDESAVMEAIEKKKPDALEIMERKLFTLLLVIGFSASPVHQQSTKVYYFVSKLKTFTEAQLYCRATYTDLATFGNTDDLNTIQADQVTYTSAWIGLMQTGNFQWQWALADSRFYKDGEMNYRNWAAYEPDEGVNQDCVIMTSSGEFQNVICLELYSFICYNANSIEQQYVYVDLLFPWTEAQSYCRYYYTDLVSVRNLDENNRIKVLIPLVKYAYIGLFSDNFVWSDGSMSSFRNWDWLQPDILGQCVSMVENKFWKTELCGKLKPFFCYHTGAAIKRQILRLEVKSGLNVNDPDVKKTILAEIQKNLLKLGATNITKLEWRAAADGTVFQKNERETSAKQKRLTCG</sequence>
<keyword evidence="2" id="KW-0675">Receptor</keyword>
<feature type="domain" description="C-type lectin" evidence="1">
    <location>
        <begin position="720"/>
        <end position="830"/>
    </location>
</feature>
<dbReference type="STRING" id="84645.A0A498MEJ7"/>
<dbReference type="SUPFAM" id="SSF56436">
    <property type="entry name" value="C-type lectin-like"/>
    <property type="match status" value="9"/>
</dbReference>